<dbReference type="InterPro" id="IPR007527">
    <property type="entry name" value="Znf_SWIM"/>
</dbReference>
<dbReference type="Pfam" id="PF03101">
    <property type="entry name" value="FAR1"/>
    <property type="match status" value="1"/>
</dbReference>
<dbReference type="PROSITE" id="PS50966">
    <property type="entry name" value="ZF_SWIM"/>
    <property type="match status" value="1"/>
</dbReference>
<dbReference type="InterPro" id="IPR018289">
    <property type="entry name" value="MULE_transposase_dom"/>
</dbReference>
<comment type="subcellular location">
    <subcellularLocation>
        <location evidence="6">Nucleus</location>
    </subcellularLocation>
</comment>
<dbReference type="Pfam" id="PF04434">
    <property type="entry name" value="SWIM"/>
    <property type="match status" value="1"/>
</dbReference>
<name>A0ABD3CP59_9LAMI</name>
<keyword evidence="10" id="KW-1185">Reference proteome</keyword>
<keyword evidence="3 5" id="KW-0863">Zinc-finger</keyword>
<dbReference type="GO" id="GO:0008270">
    <property type="term" value="F:zinc ion binding"/>
    <property type="evidence" value="ECO:0007669"/>
    <property type="project" value="UniProtKB-UniRule"/>
</dbReference>
<dbReference type="InterPro" id="IPR006564">
    <property type="entry name" value="Znf_PMZ"/>
</dbReference>
<dbReference type="SMART" id="SM00575">
    <property type="entry name" value="ZnF_PMZ"/>
    <property type="match status" value="1"/>
</dbReference>
<comment type="function">
    <text evidence="6">Putative transcription activator involved in regulating light control of development.</text>
</comment>
<keyword evidence="4 6" id="KW-0862">Zinc</keyword>
<protein>
    <recommendedName>
        <fullName evidence="6">Protein FAR1-RELATED SEQUENCE</fullName>
    </recommendedName>
</protein>
<dbReference type="Proteomes" id="UP001632038">
    <property type="component" value="Unassembled WGS sequence"/>
</dbReference>
<feature type="region of interest" description="Disordered" evidence="7">
    <location>
        <begin position="1"/>
        <end position="38"/>
    </location>
</feature>
<evidence type="ECO:0000259" key="8">
    <source>
        <dbReference type="PROSITE" id="PS50966"/>
    </source>
</evidence>
<dbReference type="InterPro" id="IPR004330">
    <property type="entry name" value="FAR1_DNA_bnd_dom"/>
</dbReference>
<evidence type="ECO:0000313" key="9">
    <source>
        <dbReference type="EMBL" id="KAL3631740.1"/>
    </source>
</evidence>
<evidence type="ECO:0000256" key="7">
    <source>
        <dbReference type="SAM" id="MobiDB-lite"/>
    </source>
</evidence>
<evidence type="ECO:0000256" key="2">
    <source>
        <dbReference type="ARBA" id="ARBA00022723"/>
    </source>
</evidence>
<comment type="similarity">
    <text evidence="1 6">Belongs to the FHY3/FAR1 family.</text>
</comment>
<proteinExistence type="inferred from homology"/>
<organism evidence="9 10">
    <name type="scientific">Castilleja foliolosa</name>
    <dbReference type="NCBI Taxonomy" id="1961234"/>
    <lineage>
        <taxon>Eukaryota</taxon>
        <taxon>Viridiplantae</taxon>
        <taxon>Streptophyta</taxon>
        <taxon>Embryophyta</taxon>
        <taxon>Tracheophyta</taxon>
        <taxon>Spermatophyta</taxon>
        <taxon>Magnoliopsida</taxon>
        <taxon>eudicotyledons</taxon>
        <taxon>Gunneridae</taxon>
        <taxon>Pentapetalae</taxon>
        <taxon>asterids</taxon>
        <taxon>lamiids</taxon>
        <taxon>Lamiales</taxon>
        <taxon>Orobanchaceae</taxon>
        <taxon>Pedicularideae</taxon>
        <taxon>Castillejinae</taxon>
        <taxon>Castilleja</taxon>
    </lineage>
</organism>
<dbReference type="GO" id="GO:0006355">
    <property type="term" value="P:regulation of DNA-templated transcription"/>
    <property type="evidence" value="ECO:0007669"/>
    <property type="project" value="UniProtKB-UniRule"/>
</dbReference>
<accession>A0ABD3CP59</accession>
<comment type="caution">
    <text evidence="9">The sequence shown here is derived from an EMBL/GenBank/DDBJ whole genome shotgun (WGS) entry which is preliminary data.</text>
</comment>
<dbReference type="PANTHER" id="PTHR31669">
    <property type="entry name" value="PROTEIN FAR1-RELATED SEQUENCE 10-RELATED"/>
    <property type="match status" value="1"/>
</dbReference>
<dbReference type="InterPro" id="IPR031052">
    <property type="entry name" value="FHY3/FAR1"/>
</dbReference>
<evidence type="ECO:0000256" key="1">
    <source>
        <dbReference type="ARBA" id="ARBA00005889"/>
    </source>
</evidence>
<feature type="compositionally biased region" description="Acidic residues" evidence="7">
    <location>
        <begin position="23"/>
        <end position="38"/>
    </location>
</feature>
<dbReference type="PANTHER" id="PTHR31669:SF228">
    <property type="entry name" value="PROTEIN FAR1-RELATED SEQUENCE 8"/>
    <property type="match status" value="1"/>
</dbReference>
<evidence type="ECO:0000256" key="3">
    <source>
        <dbReference type="ARBA" id="ARBA00022771"/>
    </source>
</evidence>
<evidence type="ECO:0000313" key="10">
    <source>
        <dbReference type="Proteomes" id="UP001632038"/>
    </source>
</evidence>
<reference evidence="10" key="1">
    <citation type="journal article" date="2024" name="IScience">
        <title>Strigolactones Initiate the Formation of Haustorium-like Structures in Castilleja.</title>
        <authorList>
            <person name="Buerger M."/>
            <person name="Peterson D."/>
            <person name="Chory J."/>
        </authorList>
    </citation>
    <scope>NUCLEOTIDE SEQUENCE [LARGE SCALE GENOMIC DNA]</scope>
</reference>
<evidence type="ECO:0000256" key="5">
    <source>
        <dbReference type="PROSITE-ProRule" id="PRU00325"/>
    </source>
</evidence>
<dbReference type="AlphaFoldDB" id="A0ABD3CP59"/>
<evidence type="ECO:0000256" key="6">
    <source>
        <dbReference type="RuleBase" id="RU367018"/>
    </source>
</evidence>
<evidence type="ECO:0000256" key="4">
    <source>
        <dbReference type="ARBA" id="ARBA00022833"/>
    </source>
</evidence>
<feature type="domain" description="SWIM-type" evidence="8">
    <location>
        <begin position="602"/>
        <end position="638"/>
    </location>
</feature>
<dbReference type="EMBL" id="JAVIJP010000032">
    <property type="protein sequence ID" value="KAL3631740.1"/>
    <property type="molecule type" value="Genomic_DNA"/>
</dbReference>
<dbReference type="Pfam" id="PF10551">
    <property type="entry name" value="MULE"/>
    <property type="match status" value="1"/>
</dbReference>
<dbReference type="GO" id="GO:0005634">
    <property type="term" value="C:nucleus"/>
    <property type="evidence" value="ECO:0007669"/>
    <property type="project" value="UniProtKB-SubCell"/>
</dbReference>
<gene>
    <name evidence="9" type="ORF">CASFOL_024724</name>
</gene>
<keyword evidence="6" id="KW-0539">Nucleus</keyword>
<keyword evidence="2 6" id="KW-0479">Metal-binding</keyword>
<sequence length="720" mass="83926">MADGAAFSPVDDGFSPNSGIEITMEEGSDNSQELLDDEDFDIETNEDNNQMLEIKSDDLGDTIQQVLGLKTADLENGNDPAIEFEKNNTENTQHDYLQPVEGMEFESYDDVYNYYNSYAKELGFGIRVKSSWTKRNSKEKRGAVLCCNCEGFKTMKEANTRRKETRTGCLAMLRLRLVESNRWRLEEVKLDHNHLFDSQRAQKSRSQKKMEAGTKRKLESAVDPEVRTIKLYRTPAFDSLSYRSSNEREYINYHADQSKRLDLKNRHNVEAIYSYFRRAQLADPNFFYIMDLSDEGYLRNVFWIESRSRAAYGYFGDVVVVDTMNKRDIPFLSFSGLNHHCRSVLFGCGLIVDDTVETYVWLMRAWLTCMSGRAPQTIITDRCKALQVAISEVFPRANHRFCPPLVVKNICEHLGELGKLEVFRMVLNTTVYESMKVEKFEMGWGEMTQHFGIKDHEWLQCVYDDREKWVPVYMKNTFFAGVFTFQPGEQHVNLYFHTYLHNQTNLNEFFHSYESLQQKMIRNEARDDLESKEFTPVLKTAFSYEFLISQLYTKQIFLKFQDEVALTSTCFGVTQIHANGPIVTYMVKERDPGPEPTETKNFEVVYDKLGLEVRCICGSFNFRGYLCRHALSILNYNGIEEIPSQYTLSRWRKDIRRYHFPDFGSDSIDISDPVQWYDNLYKRAVQVVTEGMGSENRRMVAWQAFKESLNKVRLAAEKRL</sequence>